<name>A0A6C0DIM3_9ZZZZ</name>
<sequence>MKYIIEGDIDFYKELLDSSYENEIIDADNNCCMITNMPLQENFVKLQCGHLFNYGPLFKDLLNYKKKFNNMEQSKYKLKYNEIRCPYCRKIQNELLPYYDNLSYPKECGVNYLDPNKSNYILECINEKNQCKYEHVMFDDSGNVLFTQKCFKYGFTHSILKEKYNLNINYCYSHKQFIMKELKEKAKEKIKQDKEKIKQEKLKIKEDLIKAAMEKKNLEKEMKKNAVVKIDETKIAENAITCSEIVKSGQRKGLSCLTKVYKDCLCKRHYNITNKDINIS</sequence>
<feature type="coiled-coil region" evidence="1">
    <location>
        <begin position="180"/>
        <end position="221"/>
    </location>
</feature>
<proteinExistence type="predicted"/>
<evidence type="ECO:0000313" key="2">
    <source>
        <dbReference type="EMBL" id="QHT16090.1"/>
    </source>
</evidence>
<keyword evidence="1" id="KW-0175">Coiled coil</keyword>
<accession>A0A6C0DIM3</accession>
<evidence type="ECO:0000256" key="1">
    <source>
        <dbReference type="SAM" id="Coils"/>
    </source>
</evidence>
<organism evidence="2">
    <name type="scientific">viral metagenome</name>
    <dbReference type="NCBI Taxonomy" id="1070528"/>
    <lineage>
        <taxon>unclassified sequences</taxon>
        <taxon>metagenomes</taxon>
        <taxon>organismal metagenomes</taxon>
    </lineage>
</organism>
<reference evidence="2" key="1">
    <citation type="journal article" date="2020" name="Nature">
        <title>Giant virus diversity and host interactions through global metagenomics.</title>
        <authorList>
            <person name="Schulz F."/>
            <person name="Roux S."/>
            <person name="Paez-Espino D."/>
            <person name="Jungbluth S."/>
            <person name="Walsh D.A."/>
            <person name="Denef V.J."/>
            <person name="McMahon K.D."/>
            <person name="Konstantinidis K.T."/>
            <person name="Eloe-Fadrosh E.A."/>
            <person name="Kyrpides N.C."/>
            <person name="Woyke T."/>
        </authorList>
    </citation>
    <scope>NUCLEOTIDE SEQUENCE</scope>
    <source>
        <strain evidence="2">GVMAG-M-3300023174-182</strain>
    </source>
</reference>
<dbReference type="EMBL" id="MN739615">
    <property type="protein sequence ID" value="QHT16090.1"/>
    <property type="molecule type" value="Genomic_DNA"/>
</dbReference>
<dbReference type="AlphaFoldDB" id="A0A6C0DIM3"/>
<protein>
    <submittedName>
        <fullName evidence="2">Uncharacterized protein</fullName>
    </submittedName>
</protein>